<feature type="active site" description="Charge relay system" evidence="5">
    <location>
        <position position="211"/>
    </location>
</feature>
<comment type="similarity">
    <text evidence="1 5">Belongs to the peptidase S8 family.</text>
</comment>
<evidence type="ECO:0000256" key="4">
    <source>
        <dbReference type="ARBA" id="ARBA00022825"/>
    </source>
</evidence>
<evidence type="ECO:0000256" key="5">
    <source>
        <dbReference type="PROSITE-ProRule" id="PRU01240"/>
    </source>
</evidence>
<dbReference type="InterPro" id="IPR050131">
    <property type="entry name" value="Peptidase_S8_subtilisin-like"/>
</dbReference>
<dbReference type="GO" id="GO:0004252">
    <property type="term" value="F:serine-type endopeptidase activity"/>
    <property type="evidence" value="ECO:0007669"/>
    <property type="project" value="UniProtKB-UniRule"/>
</dbReference>
<dbReference type="InterPro" id="IPR000209">
    <property type="entry name" value="Peptidase_S8/S53_dom"/>
</dbReference>
<dbReference type="EMBL" id="CP059319">
    <property type="protein sequence ID" value="QTH24262.1"/>
    <property type="molecule type" value="Genomic_DNA"/>
</dbReference>
<dbReference type="Proteomes" id="UP000664914">
    <property type="component" value="Chromosome"/>
</dbReference>
<evidence type="ECO:0000256" key="1">
    <source>
        <dbReference type="ARBA" id="ARBA00011073"/>
    </source>
</evidence>
<proteinExistence type="inferred from homology"/>
<sequence>MQPDATTSVDHNGHERKSIPMRFGKAIVAAALAAMAGTAVAQLLPPVGGAIGQATQGLGRLGETVGDTLSDTVDRTGGLVDRLARQRTVRLDALVRQHPEALDIDARGDPAVRGELILVDPAPEALRAAAAAGFTLTGQEAIDGLDIRAARLRTPEGMSLARAERRLRQLAPGAEVQSNPIYQPSGGAPVRAGGGGPAAPSGPGAPIGLIDGGVAAHPVLPAGIVQRGFAAGAPAPGDHAAAIASILVGRGAVRGVSPQSRLFVADIFGRDPKGGSALAIARALGWFATSDVAIVNISLAGPDNPLLARAIAAADRRGMLIVAAVGNDGAAAPPAYPASYPQVIAVTGVDARGRPLIEAGKARHLDFAAPGAGLRAATAAGGTGTVRGTSYAAPFVAGRLARLASAERPARTRAIALLAAEARGKGRLTGRGIVCADCATR</sequence>
<dbReference type="CDD" id="cd05561">
    <property type="entry name" value="Peptidases_S8_4"/>
    <property type="match status" value="1"/>
</dbReference>
<keyword evidence="7" id="KW-1133">Transmembrane helix</keyword>
<dbReference type="Gene3D" id="3.40.50.200">
    <property type="entry name" value="Peptidase S8/S53 domain"/>
    <property type="match status" value="1"/>
</dbReference>
<dbReference type="PROSITE" id="PS51892">
    <property type="entry name" value="SUBTILASE"/>
    <property type="match status" value="1"/>
</dbReference>
<keyword evidence="4 5" id="KW-0720">Serine protease</keyword>
<dbReference type="SUPFAM" id="SSF52743">
    <property type="entry name" value="Subtilisin-like"/>
    <property type="match status" value="1"/>
</dbReference>
<evidence type="ECO:0000313" key="9">
    <source>
        <dbReference type="EMBL" id="QTH24262.1"/>
    </source>
</evidence>
<feature type="active site" description="Charge relay system" evidence="5">
    <location>
        <position position="390"/>
    </location>
</feature>
<gene>
    <name evidence="9" type="ORF">HRJ34_12575</name>
</gene>
<feature type="domain" description="Peptidase S8/S53" evidence="8">
    <location>
        <begin position="235"/>
        <end position="407"/>
    </location>
</feature>
<dbReference type="AlphaFoldDB" id="A0A975D772"/>
<organism evidence="9 10">
    <name type="scientific">Rhizorhabdus wittichii</name>
    <dbReference type="NCBI Taxonomy" id="160791"/>
    <lineage>
        <taxon>Bacteria</taxon>
        <taxon>Pseudomonadati</taxon>
        <taxon>Pseudomonadota</taxon>
        <taxon>Alphaproteobacteria</taxon>
        <taxon>Sphingomonadales</taxon>
        <taxon>Sphingomonadaceae</taxon>
        <taxon>Rhizorhabdus</taxon>
    </lineage>
</organism>
<keyword evidence="2 5" id="KW-0645">Protease</keyword>
<reference evidence="9" key="2">
    <citation type="submission" date="2021-04" db="EMBL/GenBank/DDBJ databases">
        <title>Isolation and genomic analysis of the ibuprofen-degrading bacterium Sphingomonas strain MPO218.</title>
        <authorList>
            <person name="Aulestia M."/>
            <person name="Flores A."/>
            <person name="Mangas E.L."/>
            <person name="Perez-Pulido A.J."/>
            <person name="Santero E."/>
            <person name="Camacho E.M."/>
        </authorList>
    </citation>
    <scope>NUCLEOTIDE SEQUENCE</scope>
    <source>
        <strain evidence="9">MPO218</strain>
    </source>
</reference>
<protein>
    <submittedName>
        <fullName evidence="9">S8 family serine peptidase</fullName>
    </submittedName>
</protein>
<evidence type="ECO:0000256" key="6">
    <source>
        <dbReference type="SAM" id="MobiDB-lite"/>
    </source>
</evidence>
<dbReference type="InterPro" id="IPR036852">
    <property type="entry name" value="Peptidase_S8/S53_dom_sf"/>
</dbReference>
<dbReference type="PROSITE" id="PS00138">
    <property type="entry name" value="SUBTILASE_SER"/>
    <property type="match status" value="1"/>
</dbReference>
<dbReference type="Pfam" id="PF00082">
    <property type="entry name" value="Peptidase_S8"/>
    <property type="match status" value="1"/>
</dbReference>
<accession>A0A975D772</accession>
<keyword evidence="3 5" id="KW-0378">Hydrolase</keyword>
<feature type="region of interest" description="Disordered" evidence="6">
    <location>
        <begin position="172"/>
        <end position="204"/>
    </location>
</feature>
<dbReference type="GO" id="GO:0006508">
    <property type="term" value="P:proteolysis"/>
    <property type="evidence" value="ECO:0007669"/>
    <property type="project" value="UniProtKB-KW"/>
</dbReference>
<dbReference type="InterPro" id="IPR023828">
    <property type="entry name" value="Peptidase_S8_Ser-AS"/>
</dbReference>
<evidence type="ECO:0000256" key="2">
    <source>
        <dbReference type="ARBA" id="ARBA00022670"/>
    </source>
</evidence>
<dbReference type="PANTHER" id="PTHR43806">
    <property type="entry name" value="PEPTIDASE S8"/>
    <property type="match status" value="1"/>
</dbReference>
<evidence type="ECO:0000256" key="7">
    <source>
        <dbReference type="SAM" id="Phobius"/>
    </source>
</evidence>
<keyword evidence="7" id="KW-0472">Membrane</keyword>
<evidence type="ECO:0000256" key="3">
    <source>
        <dbReference type="ARBA" id="ARBA00022801"/>
    </source>
</evidence>
<feature type="active site" description="Charge relay system" evidence="5">
    <location>
        <position position="239"/>
    </location>
</feature>
<reference evidence="9" key="1">
    <citation type="submission" date="2020-07" db="EMBL/GenBank/DDBJ databases">
        <authorList>
            <person name="Camacho E."/>
        </authorList>
    </citation>
    <scope>NUCLEOTIDE SEQUENCE</scope>
    <source>
        <strain evidence="9">MPO218</strain>
    </source>
</reference>
<name>A0A975D772_9SPHN</name>
<evidence type="ECO:0000313" key="10">
    <source>
        <dbReference type="Proteomes" id="UP000664914"/>
    </source>
</evidence>
<keyword evidence="7" id="KW-0812">Transmembrane</keyword>
<feature type="transmembrane region" description="Helical" evidence="7">
    <location>
        <begin position="26"/>
        <end position="44"/>
    </location>
</feature>
<dbReference type="PANTHER" id="PTHR43806:SF11">
    <property type="entry name" value="CEREVISIN-RELATED"/>
    <property type="match status" value="1"/>
</dbReference>
<evidence type="ECO:0000259" key="8">
    <source>
        <dbReference type="Pfam" id="PF00082"/>
    </source>
</evidence>